<evidence type="ECO:0000256" key="2">
    <source>
        <dbReference type="ARBA" id="ARBA00022801"/>
    </source>
</evidence>
<feature type="signal peptide" evidence="3">
    <location>
        <begin position="1"/>
        <end position="18"/>
    </location>
</feature>
<dbReference type="InterPro" id="IPR019819">
    <property type="entry name" value="Carboxylesterase_B_CS"/>
</dbReference>
<dbReference type="PROSITE" id="PS00122">
    <property type="entry name" value="CARBOXYLESTERASE_B_1"/>
    <property type="match status" value="1"/>
</dbReference>
<dbReference type="Proteomes" id="UP001226574">
    <property type="component" value="Unassembled WGS sequence"/>
</dbReference>
<keyword evidence="6" id="KW-1185">Reference proteome</keyword>
<dbReference type="Gene3D" id="3.40.50.1820">
    <property type="entry name" value="alpha/beta hydrolase"/>
    <property type="match status" value="1"/>
</dbReference>
<dbReference type="EC" id="3.1.1.-" evidence="3"/>
<name>A0ABU1B9Q6_PSEHA</name>
<evidence type="ECO:0000259" key="4">
    <source>
        <dbReference type="Pfam" id="PF00135"/>
    </source>
</evidence>
<comment type="similarity">
    <text evidence="1 3">Belongs to the type-B carboxylesterase/lipase family.</text>
</comment>
<dbReference type="PROSITE" id="PS00941">
    <property type="entry name" value="CARBOXYLESTERASE_B_2"/>
    <property type="match status" value="1"/>
</dbReference>
<dbReference type="Pfam" id="PF00135">
    <property type="entry name" value="COesterase"/>
    <property type="match status" value="1"/>
</dbReference>
<dbReference type="EMBL" id="JAVIFY010000001">
    <property type="protein sequence ID" value="MDQ9090372.1"/>
    <property type="molecule type" value="Genomic_DNA"/>
</dbReference>
<dbReference type="PROSITE" id="PS51257">
    <property type="entry name" value="PROKAR_LIPOPROTEIN"/>
    <property type="match status" value="1"/>
</dbReference>
<sequence length="531" mass="57452">MRLRSRRTLAFLTCFTLAALTLQGCSKAPSSTTAKVTGGTVQGSESGKIITFKGIPYAAPPVGDYRWRSPQPVPKWQGIKQVDHYAPDCMQKPFVDDAAPLATLPAEDCLYLNVIRPAKQSEAGYPVVVWFYGGGFVNGGASAEVYSGDSFAKQGVVFVSFNYRLGRFGFFAHPALSTFENDALGNYAIMDQIAALKWVKNNIAEFGGDPNQVTIMGESAGGKSVHAMLQAPGSQGLFNKAIVMSGGGRELFNLLPLHSDNQQVLSAEQVGINFAAQHQITGSDQSSLKALRELPAQAIVGNLNLSTLKQENDSLVTYSGGPILDGTLITSTNSENLLNGQFSKVPLMVGTTSHDIGNANFASKQALFDSFADNAKQAQVAYDPENNKPLAQLNYQVGQDKLMQEPARFTAQRFSKSGQNAYLYRFAYVAQTLNVKGAAHASEIPYFFNTVATKYGHVTTEQDKQAGKTMHRYVTNFIKTGNPNGPGLINWQPFQQAPKAILELNNSGIAEFVTDPLGLRLNATQAKVKQH</sequence>
<proteinExistence type="inferred from homology"/>
<gene>
    <name evidence="5" type="ORF">RC083_02055</name>
</gene>
<keyword evidence="3" id="KW-0732">Signal</keyword>
<comment type="caution">
    <text evidence="5">The sequence shown here is derived from an EMBL/GenBank/DDBJ whole genome shotgun (WGS) entry which is preliminary data.</text>
</comment>
<feature type="chain" id="PRO_5044977226" description="Carboxylic ester hydrolase" evidence="3">
    <location>
        <begin position="19"/>
        <end position="531"/>
    </location>
</feature>
<feature type="domain" description="Carboxylesterase type B" evidence="4">
    <location>
        <begin position="33"/>
        <end position="507"/>
    </location>
</feature>
<dbReference type="RefSeq" id="WP_309038278.1">
    <property type="nucleotide sequence ID" value="NZ_JAVIFY010000001.1"/>
</dbReference>
<reference evidence="5 6" key="1">
    <citation type="submission" date="2023-08" db="EMBL/GenBank/DDBJ databases">
        <title>Pseudoalteromonas haloplanktis LL1 genome.</title>
        <authorList>
            <person name="Wu S."/>
        </authorList>
    </citation>
    <scope>NUCLEOTIDE SEQUENCE [LARGE SCALE GENOMIC DNA]</scope>
    <source>
        <strain evidence="5 6">LL1</strain>
    </source>
</reference>
<evidence type="ECO:0000256" key="3">
    <source>
        <dbReference type="RuleBase" id="RU361235"/>
    </source>
</evidence>
<evidence type="ECO:0000256" key="1">
    <source>
        <dbReference type="ARBA" id="ARBA00005964"/>
    </source>
</evidence>
<evidence type="ECO:0000313" key="6">
    <source>
        <dbReference type="Proteomes" id="UP001226574"/>
    </source>
</evidence>
<dbReference type="PANTHER" id="PTHR11559">
    <property type="entry name" value="CARBOXYLESTERASE"/>
    <property type="match status" value="1"/>
</dbReference>
<dbReference type="InterPro" id="IPR050309">
    <property type="entry name" value="Type-B_Carboxylest/Lipase"/>
</dbReference>
<dbReference type="InterPro" id="IPR019826">
    <property type="entry name" value="Carboxylesterase_B_AS"/>
</dbReference>
<organism evidence="5 6">
    <name type="scientific">Pseudoalteromonas haloplanktis</name>
    <name type="common">Alteromonas haloplanktis</name>
    <dbReference type="NCBI Taxonomy" id="228"/>
    <lineage>
        <taxon>Bacteria</taxon>
        <taxon>Pseudomonadati</taxon>
        <taxon>Pseudomonadota</taxon>
        <taxon>Gammaproteobacteria</taxon>
        <taxon>Alteromonadales</taxon>
        <taxon>Pseudoalteromonadaceae</taxon>
        <taxon>Pseudoalteromonas</taxon>
    </lineage>
</organism>
<protein>
    <recommendedName>
        <fullName evidence="3">Carboxylic ester hydrolase</fullName>
        <ecNumber evidence="3">3.1.1.-</ecNumber>
    </recommendedName>
</protein>
<keyword evidence="2 3" id="KW-0378">Hydrolase</keyword>
<evidence type="ECO:0000313" key="5">
    <source>
        <dbReference type="EMBL" id="MDQ9090372.1"/>
    </source>
</evidence>
<dbReference type="InterPro" id="IPR002018">
    <property type="entry name" value="CarbesteraseB"/>
</dbReference>
<accession>A0ABU1B9Q6</accession>
<dbReference type="SUPFAM" id="SSF53474">
    <property type="entry name" value="alpha/beta-Hydrolases"/>
    <property type="match status" value="1"/>
</dbReference>
<dbReference type="InterPro" id="IPR029058">
    <property type="entry name" value="AB_hydrolase_fold"/>
</dbReference>